<accession>A0A2H0XE14</accession>
<dbReference type="Pfam" id="PF00188">
    <property type="entry name" value="CAP"/>
    <property type="match status" value="1"/>
</dbReference>
<feature type="transmembrane region" description="Helical" evidence="1">
    <location>
        <begin position="12"/>
        <end position="33"/>
    </location>
</feature>
<feature type="transmembrane region" description="Helical" evidence="1">
    <location>
        <begin position="226"/>
        <end position="245"/>
    </location>
</feature>
<dbReference type="EMBL" id="PEYT01000013">
    <property type="protein sequence ID" value="PIS23122.1"/>
    <property type="molecule type" value="Genomic_DNA"/>
</dbReference>
<dbReference type="PANTHER" id="PTHR31157:SF1">
    <property type="entry name" value="SCP DOMAIN-CONTAINING PROTEIN"/>
    <property type="match status" value="1"/>
</dbReference>
<dbReference type="PANTHER" id="PTHR31157">
    <property type="entry name" value="SCP DOMAIN-CONTAINING PROTEIN"/>
    <property type="match status" value="1"/>
</dbReference>
<dbReference type="InterPro" id="IPR035940">
    <property type="entry name" value="CAP_sf"/>
</dbReference>
<dbReference type="Proteomes" id="UP000230340">
    <property type="component" value="Unassembled WGS sequence"/>
</dbReference>
<reference evidence="4" key="1">
    <citation type="submission" date="2017-09" db="EMBL/GenBank/DDBJ databases">
        <title>Depth-based differentiation of microbial function through sediment-hosted aquifers and enrichment of novel symbionts in the deep terrestrial subsurface.</title>
        <authorList>
            <person name="Probst A.J."/>
            <person name="Ladd B."/>
            <person name="Jarett J.K."/>
            <person name="Geller-Mcgrath D.E."/>
            <person name="Sieber C.M.K."/>
            <person name="Emerson J.B."/>
            <person name="Anantharaman K."/>
            <person name="Thomas B.C."/>
            <person name="Malmstrom R."/>
            <person name="Stieglmeier M."/>
            <person name="Klingl A."/>
            <person name="Woyke T."/>
            <person name="Ryan C.M."/>
            <person name="Banfield J.F."/>
        </authorList>
    </citation>
    <scope>NUCLEOTIDE SEQUENCE [LARGE SCALE GENOMIC DNA]</scope>
</reference>
<organism evidence="3 4">
    <name type="scientific">candidate division WWE3 bacterium CG08_land_8_20_14_0_20_40_13</name>
    <dbReference type="NCBI Taxonomy" id="1975084"/>
    <lineage>
        <taxon>Bacteria</taxon>
        <taxon>Katanobacteria</taxon>
    </lineage>
</organism>
<gene>
    <name evidence="3" type="ORF">COT49_01830</name>
</gene>
<evidence type="ECO:0000313" key="3">
    <source>
        <dbReference type="EMBL" id="PIS23122.1"/>
    </source>
</evidence>
<evidence type="ECO:0000313" key="4">
    <source>
        <dbReference type="Proteomes" id="UP000230340"/>
    </source>
</evidence>
<dbReference type="Gene3D" id="3.40.33.10">
    <property type="entry name" value="CAP"/>
    <property type="match status" value="1"/>
</dbReference>
<sequence length="280" mass="31242">MKRHFLPHPEHGFRATFISYPAIFAYFVFIFFLNLSLNKVAVYYPQILGYATNINIYDLLNETNDERVKNNLSPLVLNDNLSQAAQKKAQNMFNNGYWAHISPTGVTPWSFILNAGYDYQYAGENLARDFNNSGSVVTAWMNSPTHRDNLLSSKYSDIGFAVVDGKLDGEETTLVVQMFGTSRFAVAPIPQKNPEISEIAVQSANEVKGVVFARPQFDLSAVSRTISLALGSFMLGLFVLDAWYIRKNKIHRLSGNTIAHILILLVALGGIWYSGFGAVL</sequence>
<comment type="caution">
    <text evidence="3">The sequence shown here is derived from an EMBL/GenBank/DDBJ whole genome shotgun (WGS) entry which is preliminary data.</text>
</comment>
<dbReference type="AlphaFoldDB" id="A0A2H0XE14"/>
<dbReference type="SUPFAM" id="SSF55797">
    <property type="entry name" value="PR-1-like"/>
    <property type="match status" value="1"/>
</dbReference>
<keyword evidence="1" id="KW-0812">Transmembrane</keyword>
<name>A0A2H0XE14_UNCKA</name>
<keyword evidence="1" id="KW-0472">Membrane</keyword>
<evidence type="ECO:0000259" key="2">
    <source>
        <dbReference type="Pfam" id="PF00188"/>
    </source>
</evidence>
<feature type="transmembrane region" description="Helical" evidence="1">
    <location>
        <begin position="257"/>
        <end position="275"/>
    </location>
</feature>
<evidence type="ECO:0000256" key="1">
    <source>
        <dbReference type="SAM" id="Phobius"/>
    </source>
</evidence>
<proteinExistence type="predicted"/>
<dbReference type="CDD" id="cd05379">
    <property type="entry name" value="CAP_bacterial"/>
    <property type="match status" value="1"/>
</dbReference>
<feature type="domain" description="SCP" evidence="2">
    <location>
        <begin position="60"/>
        <end position="178"/>
    </location>
</feature>
<keyword evidence="1" id="KW-1133">Transmembrane helix</keyword>
<dbReference type="InterPro" id="IPR014044">
    <property type="entry name" value="CAP_dom"/>
</dbReference>
<protein>
    <recommendedName>
        <fullName evidence="2">SCP domain-containing protein</fullName>
    </recommendedName>
</protein>